<dbReference type="Proteomes" id="UP001059597">
    <property type="component" value="Chromosome"/>
</dbReference>
<dbReference type="Pfam" id="PF07730">
    <property type="entry name" value="HisKA_3"/>
    <property type="match status" value="1"/>
</dbReference>
<evidence type="ECO:0000256" key="6">
    <source>
        <dbReference type="ARBA" id="ARBA00022777"/>
    </source>
</evidence>
<evidence type="ECO:0000256" key="2">
    <source>
        <dbReference type="ARBA" id="ARBA00012438"/>
    </source>
</evidence>
<dbReference type="GO" id="GO:0016301">
    <property type="term" value="F:kinase activity"/>
    <property type="evidence" value="ECO:0007669"/>
    <property type="project" value="UniProtKB-KW"/>
</dbReference>
<keyword evidence="3" id="KW-0597">Phosphoprotein</keyword>
<dbReference type="Pfam" id="PF02518">
    <property type="entry name" value="HATPase_c"/>
    <property type="match status" value="1"/>
</dbReference>
<dbReference type="PANTHER" id="PTHR24421:SF10">
    <property type="entry name" value="NITRATE_NITRITE SENSOR PROTEIN NARQ"/>
    <property type="match status" value="1"/>
</dbReference>
<dbReference type="CDD" id="cd16917">
    <property type="entry name" value="HATPase_UhpB-NarQ-NarX-like"/>
    <property type="match status" value="1"/>
</dbReference>
<dbReference type="InterPro" id="IPR003594">
    <property type="entry name" value="HATPase_dom"/>
</dbReference>
<evidence type="ECO:0000313" key="13">
    <source>
        <dbReference type="Proteomes" id="UP001059597"/>
    </source>
</evidence>
<dbReference type="InterPro" id="IPR036890">
    <property type="entry name" value="HATPase_C_sf"/>
</dbReference>
<reference evidence="12" key="1">
    <citation type="submission" date="2022-06" db="EMBL/GenBank/DDBJ databases">
        <title>Complete genome sequence of Streptomyces nigrescens HEK616.</title>
        <authorList>
            <person name="Asamizu S."/>
            <person name="Onaka H."/>
        </authorList>
    </citation>
    <scope>NUCLEOTIDE SEQUENCE</scope>
    <source>
        <strain evidence="12">HEK616</strain>
    </source>
</reference>
<dbReference type="Gene3D" id="3.30.565.10">
    <property type="entry name" value="Histidine kinase-like ATPase, C-terminal domain"/>
    <property type="match status" value="1"/>
</dbReference>
<keyword evidence="6 12" id="KW-0418">Kinase</keyword>
<dbReference type="InterPro" id="IPR050482">
    <property type="entry name" value="Sensor_HK_TwoCompSys"/>
</dbReference>
<evidence type="ECO:0000256" key="9">
    <source>
        <dbReference type="SAM" id="MobiDB-lite"/>
    </source>
</evidence>
<evidence type="ECO:0000256" key="8">
    <source>
        <dbReference type="ARBA" id="ARBA00023012"/>
    </source>
</evidence>
<evidence type="ECO:0000256" key="1">
    <source>
        <dbReference type="ARBA" id="ARBA00000085"/>
    </source>
</evidence>
<name>A0ABM7ZUT6_STRNI</name>
<evidence type="ECO:0000256" key="10">
    <source>
        <dbReference type="SAM" id="Phobius"/>
    </source>
</evidence>
<gene>
    <name evidence="12" type="ORF">HEK616_34300</name>
</gene>
<evidence type="ECO:0000256" key="7">
    <source>
        <dbReference type="ARBA" id="ARBA00022840"/>
    </source>
</evidence>
<dbReference type="EC" id="2.7.13.3" evidence="2"/>
<feature type="transmembrane region" description="Helical" evidence="10">
    <location>
        <begin position="43"/>
        <end position="59"/>
    </location>
</feature>
<dbReference type="RefSeq" id="WP_261953771.1">
    <property type="nucleotide sequence ID" value="NZ_AP026073.1"/>
</dbReference>
<keyword evidence="5" id="KW-0547">Nucleotide-binding</keyword>
<keyword evidence="4" id="KW-0808">Transferase</keyword>
<dbReference type="PANTHER" id="PTHR24421">
    <property type="entry name" value="NITRATE/NITRITE SENSOR PROTEIN NARX-RELATED"/>
    <property type="match status" value="1"/>
</dbReference>
<dbReference type="EMBL" id="AP026073">
    <property type="protein sequence ID" value="BDM69943.1"/>
    <property type="molecule type" value="Genomic_DNA"/>
</dbReference>
<evidence type="ECO:0000256" key="4">
    <source>
        <dbReference type="ARBA" id="ARBA00022679"/>
    </source>
</evidence>
<dbReference type="Pfam" id="PF23539">
    <property type="entry name" value="DUF7134"/>
    <property type="match status" value="1"/>
</dbReference>
<keyword evidence="10" id="KW-0472">Membrane</keyword>
<evidence type="ECO:0000256" key="3">
    <source>
        <dbReference type="ARBA" id="ARBA00022553"/>
    </source>
</evidence>
<keyword evidence="7" id="KW-0067">ATP-binding</keyword>
<keyword evidence="10" id="KW-1133">Transmembrane helix</keyword>
<keyword evidence="10" id="KW-0812">Transmembrane</keyword>
<protein>
    <recommendedName>
        <fullName evidence="2">histidine kinase</fullName>
        <ecNumber evidence="2">2.7.13.3</ecNumber>
    </recommendedName>
</protein>
<comment type="catalytic activity">
    <reaction evidence="1">
        <text>ATP + protein L-histidine = ADP + protein N-phospho-L-histidine.</text>
        <dbReference type="EC" id="2.7.13.3"/>
    </reaction>
</comment>
<feature type="domain" description="Histidine kinase/HSP90-like ATPase" evidence="11">
    <location>
        <begin position="296"/>
        <end position="396"/>
    </location>
</feature>
<evidence type="ECO:0000313" key="12">
    <source>
        <dbReference type="EMBL" id="BDM69943.1"/>
    </source>
</evidence>
<evidence type="ECO:0000259" key="11">
    <source>
        <dbReference type="SMART" id="SM00387"/>
    </source>
</evidence>
<dbReference type="InterPro" id="IPR055558">
    <property type="entry name" value="DUF7134"/>
</dbReference>
<dbReference type="SUPFAM" id="SSF55874">
    <property type="entry name" value="ATPase domain of HSP90 chaperone/DNA topoisomerase II/histidine kinase"/>
    <property type="match status" value="1"/>
</dbReference>
<feature type="region of interest" description="Disordered" evidence="9">
    <location>
        <begin position="339"/>
        <end position="361"/>
    </location>
</feature>
<sequence>MIDRPIGWLRAWPRVADLTVTLSCFALSAPVAAGTAYRHQSPIAWSIGGLALACVPLVARTRRPVQVVAATVAVNIAQILLISFPGASPIPTAVAVHAVAMRSARRFARRVAACVATVLVAASLIREPGLESLWQHLAVIAGMCLAVASGDAARSRRQLLAGALERAERAEHTREEEARRRVTEERLRIARELHDVVAHHITLVNAQAGVAHHLMRTDPDHAYQALERIRDTSRAALDELRATVGVLRHSDDRTAPREPAPGLAGLGKLLDSFRHSGLDITLERVGRHAGLPLSPLTDLAAYRIIQEALTNTRKHAGPVPVRVQLDQRPDVLRITVEDDGPCAPEFGNDDAAGPGSGTGHGMIGMRERAKAAGGTLTVGPGPTGGFRIHTELPLRADRKALAS</sequence>
<dbReference type="InterPro" id="IPR011712">
    <property type="entry name" value="Sig_transdc_His_kin_sub3_dim/P"/>
</dbReference>
<organism evidence="12 13">
    <name type="scientific">Streptomyces nigrescens</name>
    <dbReference type="NCBI Taxonomy" id="1920"/>
    <lineage>
        <taxon>Bacteria</taxon>
        <taxon>Bacillati</taxon>
        <taxon>Actinomycetota</taxon>
        <taxon>Actinomycetes</taxon>
        <taxon>Kitasatosporales</taxon>
        <taxon>Streptomycetaceae</taxon>
        <taxon>Streptomyces</taxon>
    </lineage>
</organism>
<dbReference type="SMART" id="SM00387">
    <property type="entry name" value="HATPase_c"/>
    <property type="match status" value="1"/>
</dbReference>
<proteinExistence type="predicted"/>
<dbReference type="Gene3D" id="1.20.5.1930">
    <property type="match status" value="1"/>
</dbReference>
<keyword evidence="8" id="KW-0902">Two-component regulatory system</keyword>
<evidence type="ECO:0000256" key="5">
    <source>
        <dbReference type="ARBA" id="ARBA00022741"/>
    </source>
</evidence>
<keyword evidence="13" id="KW-1185">Reference proteome</keyword>
<accession>A0ABM7ZUT6</accession>